<feature type="region of interest" description="Disordered" evidence="2">
    <location>
        <begin position="382"/>
        <end position="405"/>
    </location>
</feature>
<feature type="region of interest" description="Disordered" evidence="2">
    <location>
        <begin position="218"/>
        <end position="237"/>
    </location>
</feature>
<name>A0AAJ0GFY4_9PEZI</name>
<reference evidence="4" key="1">
    <citation type="submission" date="2023-04" db="EMBL/GenBank/DDBJ databases">
        <title>Black Yeasts Isolated from many extreme environments.</title>
        <authorList>
            <person name="Coleine C."/>
            <person name="Stajich J.E."/>
            <person name="Selbmann L."/>
        </authorList>
    </citation>
    <scope>NUCLEOTIDE SEQUENCE</scope>
    <source>
        <strain evidence="4">CCFEE 5312</strain>
    </source>
</reference>
<dbReference type="InterPro" id="IPR036236">
    <property type="entry name" value="Znf_C2H2_sf"/>
</dbReference>
<feature type="domain" description="C2H2-type" evidence="3">
    <location>
        <begin position="546"/>
        <end position="582"/>
    </location>
</feature>
<feature type="domain" description="C2H2-type" evidence="3">
    <location>
        <begin position="474"/>
        <end position="504"/>
    </location>
</feature>
<keyword evidence="1" id="KW-0863">Zinc-finger</keyword>
<feature type="compositionally biased region" description="Basic and acidic residues" evidence="2">
    <location>
        <begin position="498"/>
        <end position="507"/>
    </location>
</feature>
<dbReference type="SMART" id="SM00355">
    <property type="entry name" value="ZnF_C2H2"/>
    <property type="match status" value="3"/>
</dbReference>
<dbReference type="InterPro" id="IPR013087">
    <property type="entry name" value="Znf_C2H2_type"/>
</dbReference>
<dbReference type="GO" id="GO:0006357">
    <property type="term" value="P:regulation of transcription by RNA polymerase II"/>
    <property type="evidence" value="ECO:0007669"/>
    <property type="project" value="TreeGrafter"/>
</dbReference>
<keyword evidence="1" id="KW-0862">Zinc</keyword>
<feature type="region of interest" description="Disordered" evidence="2">
    <location>
        <begin position="487"/>
        <end position="560"/>
    </location>
</feature>
<protein>
    <recommendedName>
        <fullName evidence="3">C2H2-type domain-containing protein</fullName>
    </recommendedName>
</protein>
<sequence>MNGQYYFSHPDIRVEASTPSPLPPAYDTRQDSVASGSGPVGSSEYDWQVYGMGMGLPVTTTHRPFKRARTHQRTPSASTVASTGPASPYTASSFNPQIANTDYSPNSPAQAAYADQALYPKNLPTPLQTPTEPSFYNYYIPTQAAQNAHLAMKGFAIDHHTSDDIASGFYQGSRQSMSSHGNDSPSTPRSGVGETYDAKNYVQNESQAYQDELYNSSTNYTSVPATTSKRNPDRLTPHRNLVNERLQTANLARSTSPSSALSRERSPFRDGSALGSDWSTVQAMGTASSIRQQQRAEAAEVEYAQHQPQLRREPTKTISPKDAMLEYTEGDQSSLFQDNIPQGYKQFTGSNDTWQNDFVSQPGASFGNLVAAGPMAPFRASSADGNHEANFNFGQLPPTQQHQPSQIQAVQLQNNSYAAPKMNFADETPEFPAQLTSMESSISDHGPPVSSQESYHQSSMPQRPSDTRARTGTYTCTYHGCTQRFESHNSLKKHKLDTHRSQPKEPMSDDNTDGSTSPRSTESPTPSTAGMTSAAIQARNSQAGPHKCTRINPSTNKPCNTIFSRPYDLTRHEETIHNGRKTKVRCPMCREEKTFSRNDALTRHMRVVHPEVETFGKRGRRD</sequence>
<feature type="region of interest" description="Disordered" evidence="2">
    <location>
        <begin position="438"/>
        <end position="471"/>
    </location>
</feature>
<dbReference type="Proteomes" id="UP001271007">
    <property type="component" value="Unassembled WGS sequence"/>
</dbReference>
<gene>
    <name evidence="4" type="ORF">LTR09_002491</name>
</gene>
<dbReference type="PROSITE" id="PS50157">
    <property type="entry name" value="ZINC_FINGER_C2H2_2"/>
    <property type="match status" value="2"/>
</dbReference>
<feature type="compositionally biased region" description="Low complexity" evidence="2">
    <location>
        <begin position="515"/>
        <end position="528"/>
    </location>
</feature>
<organism evidence="4 5">
    <name type="scientific">Extremus antarcticus</name>
    <dbReference type="NCBI Taxonomy" id="702011"/>
    <lineage>
        <taxon>Eukaryota</taxon>
        <taxon>Fungi</taxon>
        <taxon>Dikarya</taxon>
        <taxon>Ascomycota</taxon>
        <taxon>Pezizomycotina</taxon>
        <taxon>Dothideomycetes</taxon>
        <taxon>Dothideomycetidae</taxon>
        <taxon>Mycosphaerellales</taxon>
        <taxon>Extremaceae</taxon>
        <taxon>Extremus</taxon>
    </lineage>
</organism>
<feature type="compositionally biased region" description="Polar residues" evidence="2">
    <location>
        <begin position="529"/>
        <end position="543"/>
    </location>
</feature>
<evidence type="ECO:0000259" key="3">
    <source>
        <dbReference type="PROSITE" id="PS50157"/>
    </source>
</evidence>
<feature type="region of interest" description="Disordered" evidence="2">
    <location>
        <begin position="250"/>
        <end position="276"/>
    </location>
</feature>
<evidence type="ECO:0000313" key="5">
    <source>
        <dbReference type="Proteomes" id="UP001271007"/>
    </source>
</evidence>
<feature type="compositionally biased region" description="Polar residues" evidence="2">
    <location>
        <begin position="73"/>
        <end position="108"/>
    </location>
</feature>
<feature type="compositionally biased region" description="Polar residues" evidence="2">
    <location>
        <begin position="551"/>
        <end position="560"/>
    </location>
</feature>
<dbReference type="PANTHER" id="PTHR46179:SF19">
    <property type="entry name" value="C2H2 FINGER DOMAIN TRANSCRIPTION FACTOR (EUROFUNG)-RELATED"/>
    <property type="match status" value="1"/>
</dbReference>
<comment type="caution">
    <text evidence="4">The sequence shown here is derived from an EMBL/GenBank/DDBJ whole genome shotgun (WGS) entry which is preliminary data.</text>
</comment>
<proteinExistence type="predicted"/>
<dbReference type="InterPro" id="IPR051061">
    <property type="entry name" value="Zinc_finger_trans_reg"/>
</dbReference>
<keyword evidence="5" id="KW-1185">Reference proteome</keyword>
<feature type="region of interest" description="Disordered" evidence="2">
    <location>
        <begin position="65"/>
        <end position="108"/>
    </location>
</feature>
<feature type="compositionally biased region" description="Polar residues" evidence="2">
    <location>
        <begin position="218"/>
        <end position="229"/>
    </location>
</feature>
<dbReference type="PANTHER" id="PTHR46179">
    <property type="entry name" value="ZINC FINGER PROTEIN"/>
    <property type="match status" value="1"/>
</dbReference>
<evidence type="ECO:0000313" key="4">
    <source>
        <dbReference type="EMBL" id="KAK3056698.1"/>
    </source>
</evidence>
<dbReference type="GO" id="GO:0005634">
    <property type="term" value="C:nucleus"/>
    <property type="evidence" value="ECO:0007669"/>
    <property type="project" value="TreeGrafter"/>
</dbReference>
<feature type="region of interest" description="Disordered" evidence="2">
    <location>
        <begin position="1"/>
        <end position="40"/>
    </location>
</feature>
<dbReference type="Pfam" id="PF00096">
    <property type="entry name" value="zf-C2H2"/>
    <property type="match status" value="1"/>
</dbReference>
<dbReference type="Gene3D" id="3.30.160.60">
    <property type="entry name" value="Classic Zinc Finger"/>
    <property type="match status" value="1"/>
</dbReference>
<feature type="compositionally biased region" description="Polar residues" evidence="2">
    <location>
        <begin position="250"/>
        <end position="261"/>
    </location>
</feature>
<dbReference type="GO" id="GO:0008270">
    <property type="term" value="F:zinc ion binding"/>
    <property type="evidence" value="ECO:0007669"/>
    <property type="project" value="UniProtKB-KW"/>
</dbReference>
<evidence type="ECO:0000256" key="1">
    <source>
        <dbReference type="PROSITE-ProRule" id="PRU00042"/>
    </source>
</evidence>
<feature type="compositionally biased region" description="Polar residues" evidence="2">
    <location>
        <begin position="438"/>
        <end position="464"/>
    </location>
</feature>
<accession>A0AAJ0GFY4</accession>
<dbReference type="EMBL" id="JAWDJX010000005">
    <property type="protein sequence ID" value="KAK3056698.1"/>
    <property type="molecule type" value="Genomic_DNA"/>
</dbReference>
<dbReference type="SUPFAM" id="SSF57667">
    <property type="entry name" value="beta-beta-alpha zinc fingers"/>
    <property type="match status" value="1"/>
</dbReference>
<evidence type="ECO:0000256" key="2">
    <source>
        <dbReference type="SAM" id="MobiDB-lite"/>
    </source>
</evidence>
<feature type="compositionally biased region" description="Polar residues" evidence="2">
    <location>
        <begin position="170"/>
        <end position="189"/>
    </location>
</feature>
<dbReference type="PROSITE" id="PS00028">
    <property type="entry name" value="ZINC_FINGER_C2H2_1"/>
    <property type="match status" value="1"/>
</dbReference>
<feature type="region of interest" description="Disordered" evidence="2">
    <location>
        <begin position="166"/>
        <end position="194"/>
    </location>
</feature>
<dbReference type="AlphaFoldDB" id="A0AAJ0GFY4"/>
<keyword evidence="1" id="KW-0479">Metal-binding</keyword>